<reference evidence="3 4" key="1">
    <citation type="submission" date="2018-09" db="EMBL/GenBank/DDBJ databases">
        <title>Marinorhizobium profundi gen. nov., sp. nov., isolated from a deep-sea sediment sample from the New Britain Trench and proposal of Marinorhizobiaceae fam. nov. in the order Rhizobiales of the class Alphaproteobacteria.</title>
        <authorList>
            <person name="Cao J."/>
        </authorList>
    </citation>
    <scope>NUCLEOTIDE SEQUENCE [LARGE SCALE GENOMIC DNA]</scope>
    <source>
        <strain evidence="3 4">WS11</strain>
    </source>
</reference>
<evidence type="ECO:0000259" key="2">
    <source>
        <dbReference type="Pfam" id="PF09084"/>
    </source>
</evidence>
<dbReference type="OrthoDB" id="5372616at2"/>
<dbReference type="SUPFAM" id="SSF53850">
    <property type="entry name" value="Periplasmic binding protein-like II"/>
    <property type="match status" value="1"/>
</dbReference>
<evidence type="ECO:0000256" key="1">
    <source>
        <dbReference type="SAM" id="SignalP"/>
    </source>
</evidence>
<accession>A0A3S9B111</accession>
<feature type="signal peptide" evidence="1">
    <location>
        <begin position="1"/>
        <end position="31"/>
    </location>
</feature>
<dbReference type="EMBL" id="CP032509">
    <property type="protein sequence ID" value="AZN70634.1"/>
    <property type="molecule type" value="Genomic_DNA"/>
</dbReference>
<dbReference type="PANTHER" id="PTHR31528:SF3">
    <property type="entry name" value="THIAMINE BIOSYNTHESIS PROTEIN HI_0357-RELATED"/>
    <property type="match status" value="1"/>
</dbReference>
<dbReference type="GO" id="GO:0009228">
    <property type="term" value="P:thiamine biosynthetic process"/>
    <property type="evidence" value="ECO:0007669"/>
    <property type="project" value="InterPro"/>
</dbReference>
<dbReference type="InterPro" id="IPR015168">
    <property type="entry name" value="SsuA/THI5"/>
</dbReference>
<keyword evidence="4" id="KW-1185">Reference proteome</keyword>
<feature type="domain" description="SsuA/THI5-like" evidence="2">
    <location>
        <begin position="49"/>
        <end position="251"/>
    </location>
</feature>
<proteinExistence type="predicted"/>
<gene>
    <name evidence="3" type="ORF">D5400_04520</name>
</gene>
<sequence>MMPMFVRSLSLKGSLAAALVASTMLTLPAAAQDAELIDVSYGTNWLAQAEHGGFYQAVADGTYEEYGLNVTIRQGGPQGANRALLVGGQIDFYMGGATSAINAVKEGIPTITLAAIFQKDPQVLIAHPDQGFDTFADLSGASQLIMGQEGFTTYFEWMKSNFEGFSDEMYTPYTFNPAPFIADPKAVQQGYLTSEPFEIERQAGFEPVVYLLADEGFDPYSTTIEAMKPFVDANPDVAKRFVEATAIGWANYLYGDNTAANELIKADNPEMTDEQLAYSLEKMKEYGIVVSGEAEEQGIGCMTDARWQNFYDNMVEAGVFEAGIDISQAYTTEYVCQGVGVDLMDQ</sequence>
<evidence type="ECO:0000313" key="4">
    <source>
        <dbReference type="Proteomes" id="UP000268192"/>
    </source>
</evidence>
<evidence type="ECO:0000313" key="3">
    <source>
        <dbReference type="EMBL" id="AZN70634.1"/>
    </source>
</evidence>
<dbReference type="AlphaFoldDB" id="A0A3S9B111"/>
<dbReference type="KEGG" id="abaw:D5400_04520"/>
<organism evidence="3 4">
    <name type="scientific">Georhizobium profundi</name>
    <dbReference type="NCBI Taxonomy" id="2341112"/>
    <lineage>
        <taxon>Bacteria</taxon>
        <taxon>Pseudomonadati</taxon>
        <taxon>Pseudomonadota</taxon>
        <taxon>Alphaproteobacteria</taxon>
        <taxon>Hyphomicrobiales</taxon>
        <taxon>Rhizobiaceae</taxon>
        <taxon>Georhizobium</taxon>
    </lineage>
</organism>
<dbReference type="InterPro" id="IPR027939">
    <property type="entry name" value="NMT1/THI5"/>
</dbReference>
<dbReference type="Gene3D" id="3.40.190.10">
    <property type="entry name" value="Periplasmic binding protein-like II"/>
    <property type="match status" value="2"/>
</dbReference>
<dbReference type="Pfam" id="PF09084">
    <property type="entry name" value="NMT1"/>
    <property type="match status" value="1"/>
</dbReference>
<name>A0A3S9B111_9HYPH</name>
<feature type="chain" id="PRO_5019175104" evidence="1">
    <location>
        <begin position="32"/>
        <end position="346"/>
    </location>
</feature>
<dbReference type="Proteomes" id="UP000268192">
    <property type="component" value="Chromosome"/>
</dbReference>
<dbReference type="PANTHER" id="PTHR31528">
    <property type="entry name" value="4-AMINO-5-HYDROXYMETHYL-2-METHYLPYRIMIDINE PHOSPHATE SYNTHASE THI11-RELATED"/>
    <property type="match status" value="1"/>
</dbReference>
<protein>
    <submittedName>
        <fullName evidence="3">ABC transporter substrate-binding protein</fullName>
    </submittedName>
</protein>
<keyword evidence="1" id="KW-0732">Signal</keyword>